<comment type="caution">
    <text evidence="2">The sequence shown here is derived from an EMBL/GenBank/DDBJ whole genome shotgun (WGS) entry which is preliminary data.</text>
</comment>
<evidence type="ECO:0000313" key="3">
    <source>
        <dbReference type="Proteomes" id="UP001066276"/>
    </source>
</evidence>
<feature type="compositionally biased region" description="Low complexity" evidence="1">
    <location>
        <begin position="33"/>
        <end position="43"/>
    </location>
</feature>
<evidence type="ECO:0000313" key="2">
    <source>
        <dbReference type="EMBL" id="KAJ1162285.1"/>
    </source>
</evidence>
<organism evidence="2 3">
    <name type="scientific">Pleurodeles waltl</name>
    <name type="common">Iberian ribbed newt</name>
    <dbReference type="NCBI Taxonomy" id="8319"/>
    <lineage>
        <taxon>Eukaryota</taxon>
        <taxon>Metazoa</taxon>
        <taxon>Chordata</taxon>
        <taxon>Craniata</taxon>
        <taxon>Vertebrata</taxon>
        <taxon>Euteleostomi</taxon>
        <taxon>Amphibia</taxon>
        <taxon>Batrachia</taxon>
        <taxon>Caudata</taxon>
        <taxon>Salamandroidea</taxon>
        <taxon>Salamandridae</taxon>
        <taxon>Pleurodelinae</taxon>
        <taxon>Pleurodeles</taxon>
    </lineage>
</organism>
<reference evidence="2" key="1">
    <citation type="journal article" date="2022" name="bioRxiv">
        <title>Sequencing and chromosome-scale assembly of the giantPleurodeles waltlgenome.</title>
        <authorList>
            <person name="Brown T."/>
            <person name="Elewa A."/>
            <person name="Iarovenko S."/>
            <person name="Subramanian E."/>
            <person name="Araus A.J."/>
            <person name="Petzold A."/>
            <person name="Susuki M."/>
            <person name="Suzuki K.-i.T."/>
            <person name="Hayashi T."/>
            <person name="Toyoda A."/>
            <person name="Oliveira C."/>
            <person name="Osipova E."/>
            <person name="Leigh N.D."/>
            <person name="Simon A."/>
            <person name="Yun M.H."/>
        </authorList>
    </citation>
    <scope>NUCLEOTIDE SEQUENCE</scope>
    <source>
        <strain evidence="2">20211129_DDA</strain>
        <tissue evidence="2">Liver</tissue>
    </source>
</reference>
<sequence>MVPVAGCLPTRLGNPPIGAVHVLARTAFPVARTTRRPAPTMTPDFGVPGRSKTEDAEDQDAEDQDADEPSETEKSEPNDNERRVGNPGVPREAADPAEQERSEDTLRSRHVPGGEWLANVRSFLKDNILLKRENGGRRGEGRDSAEGIGEGSSW</sequence>
<feature type="compositionally biased region" description="Basic and acidic residues" evidence="1">
    <location>
        <begin position="128"/>
        <end position="145"/>
    </location>
</feature>
<feature type="compositionally biased region" description="Acidic residues" evidence="1">
    <location>
        <begin position="55"/>
        <end position="70"/>
    </location>
</feature>
<protein>
    <submittedName>
        <fullName evidence="2">Uncharacterized protein</fullName>
    </submittedName>
</protein>
<dbReference type="AlphaFoldDB" id="A0AAV7SDU2"/>
<feature type="compositionally biased region" description="Basic and acidic residues" evidence="1">
    <location>
        <begin position="92"/>
        <end position="107"/>
    </location>
</feature>
<name>A0AAV7SDU2_PLEWA</name>
<dbReference type="Proteomes" id="UP001066276">
    <property type="component" value="Chromosome 4_2"/>
</dbReference>
<proteinExistence type="predicted"/>
<gene>
    <name evidence="2" type="ORF">NDU88_002753</name>
</gene>
<feature type="region of interest" description="Disordered" evidence="1">
    <location>
        <begin position="33"/>
        <end position="154"/>
    </location>
</feature>
<accession>A0AAV7SDU2</accession>
<keyword evidence="3" id="KW-1185">Reference proteome</keyword>
<dbReference type="EMBL" id="JANPWB010000008">
    <property type="protein sequence ID" value="KAJ1162285.1"/>
    <property type="molecule type" value="Genomic_DNA"/>
</dbReference>
<evidence type="ECO:0000256" key="1">
    <source>
        <dbReference type="SAM" id="MobiDB-lite"/>
    </source>
</evidence>
<feature type="compositionally biased region" description="Basic and acidic residues" evidence="1">
    <location>
        <begin position="71"/>
        <end position="84"/>
    </location>
</feature>